<name>A0A1H4EXY0_9BURK</name>
<dbReference type="InterPro" id="IPR040980">
    <property type="entry name" value="SWI2_SNF2"/>
</dbReference>
<dbReference type="InterPro" id="IPR027417">
    <property type="entry name" value="P-loop_NTPase"/>
</dbReference>
<dbReference type="Pfam" id="PF18766">
    <property type="entry name" value="SWI2_SNF2"/>
    <property type="match status" value="1"/>
</dbReference>
<dbReference type="GO" id="GO:0009307">
    <property type="term" value="P:DNA restriction-modification system"/>
    <property type="evidence" value="ECO:0007669"/>
    <property type="project" value="UniProtKB-KW"/>
</dbReference>
<dbReference type="SUPFAM" id="SSF52540">
    <property type="entry name" value="P-loop containing nucleoside triphosphate hydrolases"/>
    <property type="match status" value="1"/>
</dbReference>
<reference evidence="3" key="1">
    <citation type="submission" date="2016-10" db="EMBL/GenBank/DDBJ databases">
        <authorList>
            <person name="Varghese N."/>
            <person name="Submissions S."/>
        </authorList>
    </citation>
    <scope>NUCLEOTIDE SEQUENCE [LARGE SCALE GENOMIC DNA]</scope>
    <source>
        <strain evidence="3">DSM 25157</strain>
    </source>
</reference>
<evidence type="ECO:0000313" key="2">
    <source>
        <dbReference type="EMBL" id="SEA89846.1"/>
    </source>
</evidence>
<dbReference type="PANTHER" id="PTHR42927:SF1">
    <property type="entry name" value="HELICASE SUPERFAMILY 1 AND 2 DOMAIN-CONTAINING PROTEIN"/>
    <property type="match status" value="1"/>
</dbReference>
<accession>A0A1H4EXY0</accession>
<dbReference type="SMART" id="SM00487">
    <property type="entry name" value="DEXDc"/>
    <property type="match status" value="1"/>
</dbReference>
<organism evidence="2 3">
    <name type="scientific">Acidovorax soli</name>
    <dbReference type="NCBI Taxonomy" id="592050"/>
    <lineage>
        <taxon>Bacteria</taxon>
        <taxon>Pseudomonadati</taxon>
        <taxon>Pseudomonadota</taxon>
        <taxon>Betaproteobacteria</taxon>
        <taxon>Burkholderiales</taxon>
        <taxon>Comamonadaceae</taxon>
        <taxon>Acidovorax</taxon>
    </lineage>
</organism>
<protein>
    <submittedName>
        <fullName evidence="2">Type I restriction enzyme, R subunit</fullName>
    </submittedName>
</protein>
<dbReference type="PANTHER" id="PTHR42927">
    <property type="entry name" value="HELICASE SUPERFAMILY 1 AND 2 DOMAIN-CONTAINING PROTEIN"/>
    <property type="match status" value="1"/>
</dbReference>
<proteinExistence type="predicted"/>
<evidence type="ECO:0000313" key="3">
    <source>
        <dbReference type="Proteomes" id="UP000199002"/>
    </source>
</evidence>
<dbReference type="RefSeq" id="WP_092701099.1">
    <property type="nucleotide sequence ID" value="NZ_FNQJ01000043.1"/>
</dbReference>
<dbReference type="Gene3D" id="3.40.50.300">
    <property type="entry name" value="P-loop containing nucleotide triphosphate hydrolases"/>
    <property type="match status" value="2"/>
</dbReference>
<dbReference type="EMBL" id="FNQJ01000043">
    <property type="protein sequence ID" value="SEA89846.1"/>
    <property type="molecule type" value="Genomic_DNA"/>
</dbReference>
<dbReference type="InterPro" id="IPR007409">
    <property type="entry name" value="Restrct_endonuc_type1_HsdR_N"/>
</dbReference>
<sequence>MAEKHKEKTFEEEVVVELCSRGWVEGKATGYDRQFGLYSEDAIEWIKQTQPKTWAKIKADRNGQAEASVLSRLAECLGKEGSLSVLRHGFKDVGARFDMCQFKPSHGMNPDILEKHGKVILRVVRQVKYSCNAANENSIDLVFFVNGIPVATWELKTDFTQSIDDAVKQYRDDRPPQDPQTRKNEPLLSFKRGALVHFAVSSAEACMTTRLAGKSTYFLPFNLGDDEGAGNPPNPNGYRVSYLWERVFERSALLDILGRFMHLSIEEKIDEHGKKQTNETMIFPRFHQWEAVTQLIAAAKDEGAGNRYLIQHSAGSGKSNSIAWLSHQLSSLHDAKDKKIFDSVIVVTDRTVLDAQLQDTIYQFEHKEGVVRKIDDKAGSKPKSEQLAEALKANTPIIICTLQTFPFAMEAITKDASAKGKHFAVIADEAHSSQAGGAANKLKAVLSSDMEAVLEPERIKEIQDGDDISAEELMLISMHGRSKSQSLSYFAFTATPKAKTLELFGRLPKPSEPAGPDNLPEPFHLYSMQQAIEERFILDVLKNYATYKMAFRLAHNGKDYSDDEVEKSSALKSLMRWVRLHPYNIAQKIEVVVEHFRANVKWRLEGKAKAMVVVASRKEAVRWKLAIDAYIKKKGYKDMAALVAFSGDVVDSESGFPDGVSERAEKLNAGLASRDIREAFATDDFQVLIVANKFQVGFDQPKLVSMYVDKKLSGVTAVQTLSRLNRTFKGKTDTFVLDFVNEADEILEAFKPYYRKAELSGVSDPNLIHDLQSKLDGERIYEASEVDAFAAAYLNPKGTQAQLQAKIAPAVDRFAKRLKAAKDAKPKDGEEIDRLTMFRKDVGSFIRAYDFLSQIVNYADTDLEKRSIFLKHLLPMLRLDRDGAQVDLSSVLMTHYNLRSRGQADIPLTKDVSEDGKLNPLTEIGGGVSKDPQKEKLSEIIQSMNTLFEGELTDADLLNYAQHIRDKMLENSVLESQAAANEIDQFGASPDFEKAMMKAVVDAFKSHKTMSEQVLKKDSVKEGLGDLLLGMVYEGFKAKLGSSGSRPAA</sequence>
<dbReference type="STRING" id="592050.SAMN05421875_14315"/>
<dbReference type="AlphaFoldDB" id="A0A1H4EXY0"/>
<dbReference type="GO" id="GO:0009035">
    <property type="term" value="F:type I site-specific deoxyribonuclease activity"/>
    <property type="evidence" value="ECO:0007669"/>
    <property type="project" value="UniProtKB-EC"/>
</dbReference>
<dbReference type="GO" id="GO:0003677">
    <property type="term" value="F:DNA binding"/>
    <property type="evidence" value="ECO:0007669"/>
    <property type="project" value="UniProtKB-KW"/>
</dbReference>
<dbReference type="GO" id="GO:0005524">
    <property type="term" value="F:ATP binding"/>
    <property type="evidence" value="ECO:0007669"/>
    <property type="project" value="UniProtKB-KW"/>
</dbReference>
<dbReference type="Proteomes" id="UP000199002">
    <property type="component" value="Unassembled WGS sequence"/>
</dbReference>
<dbReference type="GeneID" id="34234219"/>
<dbReference type="Pfam" id="PF04313">
    <property type="entry name" value="HSDR_N"/>
    <property type="match status" value="1"/>
</dbReference>
<dbReference type="InterPro" id="IPR014001">
    <property type="entry name" value="Helicase_ATP-bd"/>
</dbReference>
<dbReference type="Gene3D" id="3.90.1570.50">
    <property type="match status" value="1"/>
</dbReference>
<evidence type="ECO:0000259" key="1">
    <source>
        <dbReference type="SMART" id="SM00487"/>
    </source>
</evidence>
<keyword evidence="3" id="KW-1185">Reference proteome</keyword>
<dbReference type="InterPro" id="IPR055180">
    <property type="entry name" value="HsdR_RecA-like_helicase_dom_2"/>
</dbReference>
<gene>
    <name evidence="2" type="ORF">SAMN05421875_14315</name>
</gene>
<dbReference type="Pfam" id="PF22679">
    <property type="entry name" value="T1R_D3-like"/>
    <property type="match status" value="1"/>
</dbReference>
<feature type="domain" description="Helicase ATP-binding" evidence="1">
    <location>
        <begin position="280"/>
        <end position="526"/>
    </location>
</feature>